<accession>A0A8B2NTN6</accession>
<evidence type="ECO:0000259" key="1">
    <source>
        <dbReference type="PROSITE" id="PS51340"/>
    </source>
</evidence>
<dbReference type="SUPFAM" id="SSF54292">
    <property type="entry name" value="2Fe-2S ferredoxin-like"/>
    <property type="match status" value="1"/>
</dbReference>
<dbReference type="Pfam" id="PF00111">
    <property type="entry name" value="Fer2"/>
    <property type="match status" value="1"/>
</dbReference>
<dbReference type="InterPro" id="IPR017927">
    <property type="entry name" value="FAD-bd_FR_type"/>
</dbReference>
<dbReference type="PRINTS" id="PR00410">
    <property type="entry name" value="PHEHYDRXLASE"/>
</dbReference>
<dbReference type="Gene3D" id="3.40.50.80">
    <property type="entry name" value="Nucleotide-binding domain of ferredoxin-NADP reductase (FNR) module"/>
    <property type="match status" value="1"/>
</dbReference>
<sequence>MYTTVGGSRTEGPPVDAAVVNVFASNVRHADFPSGTAPTGYAREAVKGPARVGPHGIIGDEIADPRSLGRDNHAIYLFNLDHYAHFEALLTRPLRPGTFAENVLYEGPDEFALRIGDEIGIGSVRLVLTTPRIPCHKLWHFVQAEQGFSAQFSRSNRTGVYARVLEGGDIRAGDSIAVVRSDPRNATIAELNAAMTRFDCDAGLLTSVLSSPDLLPGAADAIRRRVAGNQPELLAEPVRARVVGWRRLSHDVTELRITAPPTTDFGWKPGQFLTLALPVGTGATLFRCYSLTAGPPDAPFTVAVRRNGAAGHAASVSQHLFDADMTGTAVTLYPPSGGFCLPDIPGDAVTYIAGGIGITPILAHLRHLAAGAARPSVRLVYIARDRAAAVFHDELRALAEGWDTLDYQLHLTRPGVATAGRPDVDTIVAEAPEEAPLYVCGPPGLVHAVRAAHERRGRSNAALFYELFEAPGAGGEIAETVPCATVRLPDADISGTWRPRDGTLLDWIVARTPFRPPAACRAGLCRTCMAVLSHGAVAYPDGIAAPGHGRVLLCCARPASADLAITLPATTQRLQTSETRDVEEIQ</sequence>
<keyword evidence="4" id="KW-1185">Reference proteome</keyword>
<comment type="caution">
    <text evidence="3">The sequence shown here is derived from an EMBL/GenBank/DDBJ whole genome shotgun (WGS) entry which is preliminary data.</text>
</comment>
<feature type="domain" description="MOSC" evidence="1">
    <location>
        <begin position="44"/>
        <end position="179"/>
    </location>
</feature>
<dbReference type="GO" id="GO:0051536">
    <property type="term" value="F:iron-sulfur cluster binding"/>
    <property type="evidence" value="ECO:0007669"/>
    <property type="project" value="InterPro"/>
</dbReference>
<proteinExistence type="predicted"/>
<name>A0A8B2NTN6_9HYPH</name>
<dbReference type="InterPro" id="IPR052353">
    <property type="entry name" value="Benzoxazolinone_Detox_Enz"/>
</dbReference>
<dbReference type="InterPro" id="IPR012675">
    <property type="entry name" value="Beta-grasp_dom_sf"/>
</dbReference>
<dbReference type="PROSITE" id="PS51340">
    <property type="entry name" value="MOSC"/>
    <property type="match status" value="1"/>
</dbReference>
<evidence type="ECO:0000313" key="4">
    <source>
        <dbReference type="Proteomes" id="UP000249590"/>
    </source>
</evidence>
<dbReference type="Gene3D" id="2.40.33.20">
    <property type="entry name" value="PK beta-barrel domain-like"/>
    <property type="match status" value="1"/>
</dbReference>
<dbReference type="InterPro" id="IPR001041">
    <property type="entry name" value="2Fe-2S_ferredoxin-type"/>
</dbReference>
<reference evidence="3 4" key="1">
    <citation type="submission" date="2018-05" db="EMBL/GenBank/DDBJ databases">
        <title>Acuticoccus sediminis sp. nov., isolated from deep-sea sediment of Indian Ocean.</title>
        <authorList>
            <person name="Liu X."/>
            <person name="Lai Q."/>
            <person name="Du Y."/>
            <person name="Sun F."/>
            <person name="Zhang X."/>
            <person name="Wang S."/>
            <person name="Shao Z."/>
        </authorList>
    </citation>
    <scope>NUCLEOTIDE SEQUENCE [LARGE SCALE GENOMIC DNA]</scope>
    <source>
        <strain evidence="3 4">PTG4-2</strain>
    </source>
</reference>
<dbReference type="GO" id="GO:0030151">
    <property type="term" value="F:molybdenum ion binding"/>
    <property type="evidence" value="ECO:0007669"/>
    <property type="project" value="InterPro"/>
</dbReference>
<dbReference type="SUPFAM" id="SSF50800">
    <property type="entry name" value="PK beta-barrel domain-like"/>
    <property type="match status" value="1"/>
</dbReference>
<dbReference type="CDD" id="cd00207">
    <property type="entry name" value="fer2"/>
    <property type="match status" value="1"/>
</dbReference>
<dbReference type="InterPro" id="IPR001433">
    <property type="entry name" value="OxRdtase_FAD/NAD-bd"/>
</dbReference>
<gene>
    <name evidence="3" type="ORF">DLJ53_10725</name>
</gene>
<dbReference type="Gene3D" id="3.10.20.30">
    <property type="match status" value="1"/>
</dbReference>
<dbReference type="PROSITE" id="PS51384">
    <property type="entry name" value="FAD_FR"/>
    <property type="match status" value="1"/>
</dbReference>
<dbReference type="SUPFAM" id="SSF63380">
    <property type="entry name" value="Riboflavin synthase domain-like"/>
    <property type="match status" value="1"/>
</dbReference>
<dbReference type="Gene3D" id="2.40.30.10">
    <property type="entry name" value="Translation factors"/>
    <property type="match status" value="1"/>
</dbReference>
<dbReference type="GO" id="GO:0030170">
    <property type="term" value="F:pyridoxal phosphate binding"/>
    <property type="evidence" value="ECO:0007669"/>
    <property type="project" value="InterPro"/>
</dbReference>
<dbReference type="Pfam" id="PF00175">
    <property type="entry name" value="NAD_binding_1"/>
    <property type="match status" value="1"/>
</dbReference>
<dbReference type="Proteomes" id="UP000249590">
    <property type="component" value="Unassembled WGS sequence"/>
</dbReference>
<dbReference type="PANTHER" id="PTHR30212:SF2">
    <property type="entry name" value="PROTEIN YIIM"/>
    <property type="match status" value="1"/>
</dbReference>
<dbReference type="EMBL" id="QHHQ01000002">
    <property type="protein sequence ID" value="RAI01869.1"/>
    <property type="molecule type" value="Genomic_DNA"/>
</dbReference>
<evidence type="ECO:0008006" key="5">
    <source>
        <dbReference type="Google" id="ProtNLM"/>
    </source>
</evidence>
<dbReference type="GO" id="GO:0016491">
    <property type="term" value="F:oxidoreductase activity"/>
    <property type="evidence" value="ECO:0007669"/>
    <property type="project" value="InterPro"/>
</dbReference>
<evidence type="ECO:0000259" key="2">
    <source>
        <dbReference type="PROSITE" id="PS51384"/>
    </source>
</evidence>
<dbReference type="InterPro" id="IPR039261">
    <property type="entry name" value="FNR_nucleotide-bd"/>
</dbReference>
<dbReference type="InterPro" id="IPR005302">
    <property type="entry name" value="MoCF_Sase_C"/>
</dbReference>
<dbReference type="PANTHER" id="PTHR30212">
    <property type="entry name" value="PROTEIN YIIM"/>
    <property type="match status" value="1"/>
</dbReference>
<dbReference type="Pfam" id="PF03473">
    <property type="entry name" value="MOSC"/>
    <property type="match status" value="1"/>
</dbReference>
<evidence type="ECO:0000313" key="3">
    <source>
        <dbReference type="EMBL" id="RAI01869.1"/>
    </source>
</evidence>
<dbReference type="AlphaFoldDB" id="A0A8B2NTN6"/>
<organism evidence="3 4">
    <name type="scientific">Acuticoccus sediminis</name>
    <dbReference type="NCBI Taxonomy" id="2184697"/>
    <lineage>
        <taxon>Bacteria</taxon>
        <taxon>Pseudomonadati</taxon>
        <taxon>Pseudomonadota</taxon>
        <taxon>Alphaproteobacteria</taxon>
        <taxon>Hyphomicrobiales</taxon>
        <taxon>Amorphaceae</taxon>
        <taxon>Acuticoccus</taxon>
    </lineage>
</organism>
<dbReference type="InterPro" id="IPR036010">
    <property type="entry name" value="2Fe-2S_ferredoxin-like_sf"/>
</dbReference>
<protein>
    <recommendedName>
        <fullName evidence="5">Ferredoxin-NADP reductase</fullName>
    </recommendedName>
</protein>
<dbReference type="SUPFAM" id="SSF52343">
    <property type="entry name" value="Ferredoxin reductase-like, C-terminal NADP-linked domain"/>
    <property type="match status" value="1"/>
</dbReference>
<dbReference type="InterPro" id="IPR017938">
    <property type="entry name" value="Riboflavin_synthase-like_b-brl"/>
</dbReference>
<dbReference type="InterPro" id="IPR011037">
    <property type="entry name" value="Pyrv_Knase-like_insert_dom_sf"/>
</dbReference>
<feature type="domain" description="FAD-binding FR-type" evidence="2">
    <location>
        <begin position="235"/>
        <end position="342"/>
    </location>
</feature>